<keyword evidence="4" id="KW-1185">Reference proteome</keyword>
<dbReference type="PROSITE" id="PS51375">
    <property type="entry name" value="PPR"/>
    <property type="match status" value="5"/>
</dbReference>
<dbReference type="PANTHER" id="PTHR47926:SF354">
    <property type="entry name" value="REPEAT (PPR-LIKE) SUPERFAMILY PROTEIN, PUTATIVE-RELATED"/>
    <property type="match status" value="1"/>
</dbReference>
<accession>A0A8J5HT36</accession>
<dbReference type="Proteomes" id="UP000734854">
    <property type="component" value="Unassembled WGS sequence"/>
</dbReference>
<dbReference type="InterPro" id="IPR046960">
    <property type="entry name" value="PPR_At4g14850-like_plant"/>
</dbReference>
<dbReference type="NCBIfam" id="TIGR00756">
    <property type="entry name" value="PPR"/>
    <property type="match status" value="5"/>
</dbReference>
<dbReference type="FunFam" id="1.25.40.10:FF:000285">
    <property type="entry name" value="Pentatricopeptide repeat-containing protein, chloroplastic"/>
    <property type="match status" value="1"/>
</dbReference>
<evidence type="ECO:0000256" key="2">
    <source>
        <dbReference type="PROSITE-ProRule" id="PRU00708"/>
    </source>
</evidence>
<evidence type="ECO:0000313" key="4">
    <source>
        <dbReference type="Proteomes" id="UP000734854"/>
    </source>
</evidence>
<proteinExistence type="predicted"/>
<name>A0A8J5HT36_ZINOF</name>
<dbReference type="Pfam" id="PF01535">
    <property type="entry name" value="PPR"/>
    <property type="match status" value="7"/>
</dbReference>
<comment type="caution">
    <text evidence="3">The sequence shown here is derived from an EMBL/GenBank/DDBJ whole genome shotgun (WGS) entry which is preliminary data.</text>
</comment>
<feature type="repeat" description="PPR" evidence="2">
    <location>
        <begin position="270"/>
        <end position="304"/>
    </location>
</feature>
<reference evidence="3 4" key="1">
    <citation type="submission" date="2020-08" db="EMBL/GenBank/DDBJ databases">
        <title>Plant Genome Project.</title>
        <authorList>
            <person name="Zhang R.-G."/>
        </authorList>
    </citation>
    <scope>NUCLEOTIDE SEQUENCE [LARGE SCALE GENOMIC DNA]</scope>
    <source>
        <tissue evidence="3">Rhizome</tissue>
    </source>
</reference>
<dbReference type="Pfam" id="PF13041">
    <property type="entry name" value="PPR_2"/>
    <property type="match status" value="1"/>
</dbReference>
<organism evidence="3 4">
    <name type="scientific">Zingiber officinale</name>
    <name type="common">Ginger</name>
    <name type="synonym">Amomum zingiber</name>
    <dbReference type="NCBI Taxonomy" id="94328"/>
    <lineage>
        <taxon>Eukaryota</taxon>
        <taxon>Viridiplantae</taxon>
        <taxon>Streptophyta</taxon>
        <taxon>Embryophyta</taxon>
        <taxon>Tracheophyta</taxon>
        <taxon>Spermatophyta</taxon>
        <taxon>Magnoliopsida</taxon>
        <taxon>Liliopsida</taxon>
        <taxon>Zingiberales</taxon>
        <taxon>Zingiberaceae</taxon>
        <taxon>Zingiber</taxon>
    </lineage>
</organism>
<feature type="repeat" description="PPR" evidence="2">
    <location>
        <begin position="474"/>
        <end position="508"/>
    </location>
</feature>
<keyword evidence="1" id="KW-0677">Repeat</keyword>
<evidence type="ECO:0000256" key="1">
    <source>
        <dbReference type="ARBA" id="ARBA00022737"/>
    </source>
</evidence>
<dbReference type="FunFam" id="1.25.40.10:FF:001058">
    <property type="entry name" value="Pentatricopeptide repeat-containing protein chloroplastic"/>
    <property type="match status" value="1"/>
</dbReference>
<dbReference type="PANTHER" id="PTHR47926">
    <property type="entry name" value="PENTATRICOPEPTIDE REPEAT-CONTAINING PROTEIN"/>
    <property type="match status" value="1"/>
</dbReference>
<feature type="repeat" description="PPR" evidence="2">
    <location>
        <begin position="373"/>
        <end position="407"/>
    </location>
</feature>
<gene>
    <name evidence="3" type="ORF">ZIOFF_008929</name>
</gene>
<feature type="repeat" description="PPR" evidence="2">
    <location>
        <begin position="166"/>
        <end position="203"/>
    </location>
</feature>
<dbReference type="InterPro" id="IPR002885">
    <property type="entry name" value="PPR_rpt"/>
</dbReference>
<dbReference type="AlphaFoldDB" id="A0A8J5HT36"/>
<protein>
    <recommendedName>
        <fullName evidence="5">Pentatricopeptide repeat-containing protein</fullName>
    </recommendedName>
</protein>
<sequence length="666" mass="74681">MDCKHLHSVTVVYPKPKTIGNRSSIPPPFTFHSKPLSCFSVQSSRIPKFREADAFPDSLPLHSKNPHAICKDIQRLARLGQLHKALAILDYLQHRGIPVNITTFAALLSACSRHKALAFGRQVHVHLRTHGLEGNEFLLGKLVQMYATCGSPDDARRLFSELSPRTVYTWNALLKGNVVRGGKRWGDASLSLFSEMRELGVDTNEYTFSCLIKSFAGSPSFTQGAKIHGLLIKNGFYTSSLLQTSLIDMYFKCGKIQMAMKVFDEITERDIVLWGAVIAGFAHKRLYRESIKYLKLMGSEGIKPNSVILTSTLPVIGDLSERYLGREVHGFVLKRSRYYHNMVFVLAGLINMYCKCGDMVSARRVFYGSHERNAVSWTALISGYASCGRFEQALRSIAWMQQEGIKPDIVTIATAIPVCAKMKASKPGKEMHAFTVKHCFLPNISISTSLMTMYSALGNIDYSCRLFNKMPNRNVLAWTALIDTYSKNGSPCDALSVFRSMLQTKQRPDGVALAKILSICGEIGSIKVGTEVHAQVLKMKLESVPIVMAEVVKMYGKFRNVDNARMVYDGIDNKGSLTCTAIIEAYGFNSQYEEAIHIFDSMLSNGLVPNHYMFVVVLRICEKAGFVDSALRIFNMMIQEYDIKASEQNYEWIINHLIRDGRINEE</sequence>
<dbReference type="GO" id="GO:0009451">
    <property type="term" value="P:RNA modification"/>
    <property type="evidence" value="ECO:0007669"/>
    <property type="project" value="InterPro"/>
</dbReference>
<feature type="repeat" description="PPR" evidence="2">
    <location>
        <begin position="575"/>
        <end position="609"/>
    </location>
</feature>
<dbReference type="EMBL" id="JACMSC010000002">
    <property type="protein sequence ID" value="KAG6535012.1"/>
    <property type="molecule type" value="Genomic_DNA"/>
</dbReference>
<evidence type="ECO:0000313" key="3">
    <source>
        <dbReference type="EMBL" id="KAG6535012.1"/>
    </source>
</evidence>
<dbReference type="OrthoDB" id="1891906at2759"/>
<dbReference type="GO" id="GO:0003723">
    <property type="term" value="F:RNA binding"/>
    <property type="evidence" value="ECO:0007669"/>
    <property type="project" value="InterPro"/>
</dbReference>
<evidence type="ECO:0008006" key="5">
    <source>
        <dbReference type="Google" id="ProtNLM"/>
    </source>
</evidence>